<proteinExistence type="predicted"/>
<feature type="transmembrane region" description="Helical" evidence="1">
    <location>
        <begin position="297"/>
        <end position="316"/>
    </location>
</feature>
<sequence length="489" mass="55759">MFAKLIRLEFKSFFRSPQLGAGILMKIGMFFIFAYMALIFFGGAFALFFGARKEGVNPLILFSRFFLVYWVLDLLLKYFMQQLPANNIKPLLTLNIPKNKITSYTLVKILLSFFTWVFLLFMLPFTILLLVDGGFSILSVLAVFISVVALIFSNAFINTFINKNNTLLYSVFAVIIVLGGLHYFKIIDVLNISEILIYSIYQKWWLFFIPLLLTLVLGKMAFNFIKQNLYLDKGLEMKKAVGKTENIEYLNRFGAIGTFINNDIKLIKRSKAARSALIGGFLFLFYGLLVFNKGYSFSFMQVFLGIFVTGGFNLMFGQRVPAWDSSYYPLMMTQNVPYKEYLKAKWWLFVIVTAVSMVLAVFYVFFTSWTFYFTIFAAGLYNLGVNSYLTLLAGAYNKKPIDLNSASKGFTAGQNNFNIKILIIIIPQMLVPMAVFGIVKYFAGMSAAVISLGILGLIGFLLRDKIFDQIVKIYRSEKYSTLAAFKKVD</sequence>
<feature type="transmembrane region" description="Helical" evidence="1">
    <location>
        <begin position="101"/>
        <end position="131"/>
    </location>
</feature>
<dbReference type="InterPro" id="IPR043742">
    <property type="entry name" value="DUF5687"/>
</dbReference>
<reference evidence="2" key="1">
    <citation type="journal article" date="2013" name="Lancet">
        <title>First case of E anophelis outbreak in an intensive-care unit.</title>
        <authorList>
            <person name="Teo J."/>
            <person name="Tan S.Y."/>
            <person name="Tay M."/>
            <person name="Ding Y."/>
            <person name="Kjelleberg S."/>
            <person name="Givskov M."/>
            <person name="Lin R.T."/>
            <person name="Yang L."/>
        </authorList>
    </citation>
    <scope>NUCLEOTIDE SEQUENCE [LARGE SCALE GENOMIC DNA]</scope>
    <source>
        <strain evidence="2">NUHP1</strain>
    </source>
</reference>
<keyword evidence="1" id="KW-0472">Membrane</keyword>
<feature type="transmembrane region" description="Helical" evidence="1">
    <location>
        <begin position="346"/>
        <end position="366"/>
    </location>
</feature>
<keyword evidence="1" id="KW-0812">Transmembrane</keyword>
<dbReference type="Proteomes" id="UP000028933">
    <property type="component" value="Chromosome"/>
</dbReference>
<evidence type="ECO:0000313" key="2">
    <source>
        <dbReference type="EMBL" id="AIL47690.1"/>
    </source>
</evidence>
<keyword evidence="1" id="KW-1133">Transmembrane helix</keyword>
<protein>
    <submittedName>
        <fullName evidence="2">Uncharacterized protein</fullName>
    </submittedName>
</protein>
<feature type="transmembrane region" description="Helical" evidence="1">
    <location>
        <begin position="372"/>
        <end position="396"/>
    </location>
</feature>
<accession>A0A077EQC2</accession>
<feature type="transmembrane region" description="Helical" evidence="1">
    <location>
        <begin position="21"/>
        <end position="49"/>
    </location>
</feature>
<dbReference type="STRING" id="1338011.BD94_3915"/>
<feature type="transmembrane region" description="Helical" evidence="1">
    <location>
        <begin position="137"/>
        <end position="157"/>
    </location>
</feature>
<organism evidence="2 3">
    <name type="scientific">Elizabethkingia anophelis NUHP1</name>
    <dbReference type="NCBI Taxonomy" id="1338011"/>
    <lineage>
        <taxon>Bacteria</taxon>
        <taxon>Pseudomonadati</taxon>
        <taxon>Bacteroidota</taxon>
        <taxon>Flavobacteriia</taxon>
        <taxon>Flavobacteriales</taxon>
        <taxon>Weeksellaceae</taxon>
        <taxon>Elizabethkingia</taxon>
    </lineage>
</organism>
<evidence type="ECO:0000313" key="3">
    <source>
        <dbReference type="Proteomes" id="UP000028933"/>
    </source>
</evidence>
<dbReference type="Pfam" id="PF18940">
    <property type="entry name" value="DUF5687"/>
    <property type="match status" value="1"/>
</dbReference>
<evidence type="ECO:0000256" key="1">
    <source>
        <dbReference type="SAM" id="Phobius"/>
    </source>
</evidence>
<dbReference type="HOGENOM" id="CLU_042400_0_0_10"/>
<feature type="transmembrane region" description="Helical" evidence="1">
    <location>
        <begin position="61"/>
        <end position="80"/>
    </location>
</feature>
<feature type="transmembrane region" description="Helical" evidence="1">
    <location>
        <begin position="272"/>
        <end position="291"/>
    </location>
</feature>
<dbReference type="EMBL" id="CP007547">
    <property type="protein sequence ID" value="AIL47690.1"/>
    <property type="molecule type" value="Genomic_DNA"/>
</dbReference>
<gene>
    <name evidence="2" type="ORF">BD94_3915</name>
</gene>
<dbReference type="AlphaFoldDB" id="A0A077EQC2"/>
<name>A0A077EQC2_9FLAO</name>
<dbReference type="RefSeq" id="WP_024563935.1">
    <property type="nucleotide sequence ID" value="NZ_CP007547.1"/>
</dbReference>
<dbReference type="KEGG" id="eao:BD94_3915"/>
<dbReference type="eggNOG" id="ENOG502Z8FC">
    <property type="taxonomic scope" value="Bacteria"/>
</dbReference>
<reference evidence="2" key="2">
    <citation type="journal article" date="2015" name="Genome Biol. Evol.">
        <title>Complete Genome Sequence and Transcriptomic Analysis of the Novel Pathogen Elizabethkingia anophelis in Response to Oxidative Stress.</title>
        <authorList>
            <person name="Li Y."/>
            <person name="Liu Y."/>
            <person name="Chew S.C."/>
            <person name="Tay M."/>
            <person name="Salido M.M."/>
            <person name="Teo J."/>
            <person name="Lauro F.M."/>
            <person name="Givskov M."/>
            <person name="Yang L."/>
        </authorList>
    </citation>
    <scope>NUCLEOTIDE SEQUENCE</scope>
    <source>
        <strain evidence="2">NUHP1</strain>
    </source>
</reference>
<feature type="transmembrane region" description="Helical" evidence="1">
    <location>
        <begin position="417"/>
        <end position="435"/>
    </location>
</feature>
<feature type="transmembrane region" description="Helical" evidence="1">
    <location>
        <begin position="204"/>
        <end position="225"/>
    </location>
</feature>
<feature type="transmembrane region" description="Helical" evidence="1">
    <location>
        <begin position="166"/>
        <end position="184"/>
    </location>
</feature>
<feature type="transmembrane region" description="Helical" evidence="1">
    <location>
        <begin position="441"/>
        <end position="462"/>
    </location>
</feature>